<reference evidence="1" key="1">
    <citation type="submission" date="2020-04" db="EMBL/GenBank/DDBJ databases">
        <authorList>
            <person name="Chiriac C."/>
            <person name="Salcher M."/>
            <person name="Ghai R."/>
            <person name="Kavagutti S V."/>
        </authorList>
    </citation>
    <scope>NUCLEOTIDE SEQUENCE</scope>
</reference>
<name>A0A6J5LUP9_9CAUD</name>
<dbReference type="EMBL" id="LR796342">
    <property type="protein sequence ID" value="CAB4138294.1"/>
    <property type="molecule type" value="Genomic_DNA"/>
</dbReference>
<accession>A0A6J5LUP9</accession>
<evidence type="ECO:0000313" key="1">
    <source>
        <dbReference type="EMBL" id="CAB4138294.1"/>
    </source>
</evidence>
<proteinExistence type="predicted"/>
<organism evidence="1">
    <name type="scientific">uncultured Caudovirales phage</name>
    <dbReference type="NCBI Taxonomy" id="2100421"/>
    <lineage>
        <taxon>Viruses</taxon>
        <taxon>Duplodnaviria</taxon>
        <taxon>Heunggongvirae</taxon>
        <taxon>Uroviricota</taxon>
        <taxon>Caudoviricetes</taxon>
        <taxon>Peduoviridae</taxon>
        <taxon>Maltschvirus</taxon>
        <taxon>Maltschvirus maltsch</taxon>
    </lineage>
</organism>
<protein>
    <submittedName>
        <fullName evidence="1">Uncharacterized protein</fullName>
    </submittedName>
</protein>
<sequence length="164" mass="18239">MSQAIPKVNWTKLAQRLASLVPRVRTPQPGEEIDFAGLAVQMLDCMSKRQSLDALKLKTAPLLAEARRRVHLLSELNRVERSKAMSDPVVISLRNRSDKMAEVDAITQDVAAQLAVARARVTDLAMVMEQIDSAIKSNEQMKETLNAIRRMNEQSPGSVSGYRV</sequence>
<gene>
    <name evidence="1" type="ORF">UFOVP329_56</name>
</gene>